<comment type="caution">
    <text evidence="8">The sequence shown here is derived from an EMBL/GenBank/DDBJ whole genome shotgun (WGS) entry which is preliminary data.</text>
</comment>
<dbReference type="Pfam" id="PF04002">
    <property type="entry name" value="RadC"/>
    <property type="match status" value="1"/>
</dbReference>
<dbReference type="PROSITE" id="PS50249">
    <property type="entry name" value="MPN"/>
    <property type="match status" value="1"/>
</dbReference>
<dbReference type="EMBL" id="NRSH01000175">
    <property type="protein sequence ID" value="MBK1727546.1"/>
    <property type="molecule type" value="Genomic_DNA"/>
</dbReference>
<dbReference type="CDD" id="cd08071">
    <property type="entry name" value="MPN_DUF2466"/>
    <property type="match status" value="1"/>
</dbReference>
<dbReference type="NCBIfam" id="TIGR00608">
    <property type="entry name" value="radc"/>
    <property type="match status" value="1"/>
</dbReference>
<keyword evidence="2" id="KW-0479">Metal-binding</keyword>
<keyword evidence="9" id="KW-1185">Reference proteome</keyword>
<dbReference type="InterPro" id="IPR001405">
    <property type="entry name" value="UPF0758"/>
</dbReference>
<proteinExistence type="inferred from homology"/>
<accession>A0ABS1E739</accession>
<dbReference type="InterPro" id="IPR037518">
    <property type="entry name" value="MPN"/>
</dbReference>
<dbReference type="NCBIfam" id="NF000642">
    <property type="entry name" value="PRK00024.1"/>
    <property type="match status" value="1"/>
</dbReference>
<dbReference type="InterPro" id="IPR025657">
    <property type="entry name" value="RadC_JAB"/>
</dbReference>
<evidence type="ECO:0000256" key="5">
    <source>
        <dbReference type="ARBA" id="ARBA00023049"/>
    </source>
</evidence>
<organism evidence="8 9">
    <name type="scientific">Halorhodospira neutriphila</name>
    <dbReference type="NCBI Taxonomy" id="168379"/>
    <lineage>
        <taxon>Bacteria</taxon>
        <taxon>Pseudomonadati</taxon>
        <taxon>Pseudomonadota</taxon>
        <taxon>Gammaproteobacteria</taxon>
        <taxon>Chromatiales</taxon>
        <taxon>Ectothiorhodospiraceae</taxon>
        <taxon>Halorhodospira</taxon>
    </lineage>
</organism>
<evidence type="ECO:0000256" key="4">
    <source>
        <dbReference type="ARBA" id="ARBA00022833"/>
    </source>
</evidence>
<evidence type="ECO:0000256" key="6">
    <source>
        <dbReference type="RuleBase" id="RU003797"/>
    </source>
</evidence>
<name>A0ABS1E739_9GAMM</name>
<evidence type="ECO:0000313" key="9">
    <source>
        <dbReference type="Proteomes" id="UP000738126"/>
    </source>
</evidence>
<evidence type="ECO:0000256" key="2">
    <source>
        <dbReference type="ARBA" id="ARBA00022723"/>
    </source>
</evidence>
<keyword evidence="1" id="KW-0645">Protease</keyword>
<evidence type="ECO:0000259" key="7">
    <source>
        <dbReference type="PROSITE" id="PS50249"/>
    </source>
</evidence>
<protein>
    <recommendedName>
        <fullName evidence="7">MPN domain-containing protein</fullName>
    </recommendedName>
</protein>
<feature type="domain" description="MPN" evidence="7">
    <location>
        <begin position="102"/>
        <end position="224"/>
    </location>
</feature>
<reference evidence="8 9" key="1">
    <citation type="journal article" date="2020" name="Microorganisms">
        <title>Osmotic Adaptation and Compatible Solute Biosynthesis of Phototrophic Bacteria as Revealed from Genome Analyses.</title>
        <authorList>
            <person name="Imhoff J.F."/>
            <person name="Rahn T."/>
            <person name="Kunzel S."/>
            <person name="Keller A."/>
            <person name="Neulinger S.C."/>
        </authorList>
    </citation>
    <scope>NUCLEOTIDE SEQUENCE [LARGE SCALE GENOMIC DNA]</scope>
    <source>
        <strain evidence="8 9">DSM 15116</strain>
    </source>
</reference>
<dbReference type="Pfam" id="PF20582">
    <property type="entry name" value="UPF0758_N"/>
    <property type="match status" value="1"/>
</dbReference>
<dbReference type="Proteomes" id="UP000738126">
    <property type="component" value="Unassembled WGS sequence"/>
</dbReference>
<sequence length="224" mass="24653">MSIRSWPSEERPRERLLERGPQALSDAELLAIFLRTGRHGASAVDLARELLSACGGLRGLLEADRAAFAAHRGLGDAKYAQLQAVLEMGRRHLREDLARGEALTSPAATRRYLVAQLRHHPQEVFACIFLDSRHRVVRFEELFRGTIDGASVHPREIVRRALEQNAAAVIAAHNHPSGVAEPSAADEALTHRLREALGLVEVRLLDHFVIGDGEPVSLAERGVL</sequence>
<dbReference type="RefSeq" id="WP_200261043.1">
    <property type="nucleotide sequence ID" value="NZ_NRSH01000175.1"/>
</dbReference>
<keyword evidence="3" id="KW-0378">Hydrolase</keyword>
<dbReference type="SUPFAM" id="SSF102712">
    <property type="entry name" value="JAB1/MPN domain"/>
    <property type="match status" value="1"/>
</dbReference>
<dbReference type="PANTHER" id="PTHR30471">
    <property type="entry name" value="DNA REPAIR PROTEIN RADC"/>
    <property type="match status" value="1"/>
</dbReference>
<dbReference type="InterPro" id="IPR046778">
    <property type="entry name" value="UPF0758_N"/>
</dbReference>
<evidence type="ECO:0000256" key="1">
    <source>
        <dbReference type="ARBA" id="ARBA00022670"/>
    </source>
</evidence>
<gene>
    <name evidence="8" type="ORF">CKO13_11090</name>
</gene>
<dbReference type="PROSITE" id="PS01302">
    <property type="entry name" value="UPF0758"/>
    <property type="match status" value="1"/>
</dbReference>
<keyword evidence="5" id="KW-0482">Metalloprotease</keyword>
<dbReference type="Gene3D" id="3.40.140.10">
    <property type="entry name" value="Cytidine Deaminase, domain 2"/>
    <property type="match status" value="1"/>
</dbReference>
<keyword evidence="4" id="KW-0862">Zinc</keyword>
<dbReference type="InterPro" id="IPR010994">
    <property type="entry name" value="RuvA_2-like"/>
</dbReference>
<dbReference type="PANTHER" id="PTHR30471:SF3">
    <property type="entry name" value="UPF0758 PROTEIN YEES-RELATED"/>
    <property type="match status" value="1"/>
</dbReference>
<evidence type="ECO:0000256" key="3">
    <source>
        <dbReference type="ARBA" id="ARBA00022801"/>
    </source>
</evidence>
<evidence type="ECO:0000313" key="8">
    <source>
        <dbReference type="EMBL" id="MBK1727546.1"/>
    </source>
</evidence>
<comment type="similarity">
    <text evidence="6">Belongs to the UPF0758 family.</text>
</comment>
<dbReference type="SUPFAM" id="SSF47781">
    <property type="entry name" value="RuvA domain 2-like"/>
    <property type="match status" value="1"/>
</dbReference>
<dbReference type="InterPro" id="IPR020891">
    <property type="entry name" value="UPF0758_CS"/>
</dbReference>